<keyword evidence="2" id="KW-1185">Reference proteome</keyword>
<organism evidence="1 2">
    <name type="scientific">Brassica carinata</name>
    <name type="common">Ethiopian mustard</name>
    <name type="synonym">Abyssinian cabbage</name>
    <dbReference type="NCBI Taxonomy" id="52824"/>
    <lineage>
        <taxon>Eukaryota</taxon>
        <taxon>Viridiplantae</taxon>
        <taxon>Streptophyta</taxon>
        <taxon>Embryophyta</taxon>
        <taxon>Tracheophyta</taxon>
        <taxon>Spermatophyta</taxon>
        <taxon>Magnoliopsida</taxon>
        <taxon>eudicotyledons</taxon>
        <taxon>Gunneridae</taxon>
        <taxon>Pentapetalae</taxon>
        <taxon>rosids</taxon>
        <taxon>malvids</taxon>
        <taxon>Brassicales</taxon>
        <taxon>Brassicaceae</taxon>
        <taxon>Brassiceae</taxon>
        <taxon>Brassica</taxon>
    </lineage>
</organism>
<dbReference type="EMBL" id="JAAMPC010000006">
    <property type="protein sequence ID" value="KAG2307163.1"/>
    <property type="molecule type" value="Genomic_DNA"/>
</dbReference>
<sequence>MHPATPEGEDIVTRARQLPLERRQVPFLLSDSALRRSSLWAYQKAAKSMSAKKGSASRTISGDDLMITGSRQATTVKIEPSALTHTRKTRGGGVVTRASHQSAEIERSAGNLAAALSNLNLNVFPHDGFCIFLSPGTVLGIFCVPQPLRISVLLMLGDHRVLLTKTLNASVKRVVTFIHWSEQVWRSAAWLRVSILCLLRTLF</sequence>
<proteinExistence type="predicted"/>
<name>A0A8X7SHF2_BRACI</name>
<reference evidence="1 2" key="1">
    <citation type="submission" date="2020-02" db="EMBL/GenBank/DDBJ databases">
        <authorList>
            <person name="Ma Q."/>
            <person name="Huang Y."/>
            <person name="Song X."/>
            <person name="Pei D."/>
        </authorList>
    </citation>
    <scope>NUCLEOTIDE SEQUENCE [LARGE SCALE GENOMIC DNA]</scope>
    <source>
        <strain evidence="1">Sxm20200214</strain>
        <tissue evidence="1">Leaf</tissue>
    </source>
</reference>
<comment type="caution">
    <text evidence="1">The sequence shown here is derived from an EMBL/GenBank/DDBJ whole genome shotgun (WGS) entry which is preliminary data.</text>
</comment>
<evidence type="ECO:0000313" key="2">
    <source>
        <dbReference type="Proteomes" id="UP000886595"/>
    </source>
</evidence>
<accession>A0A8X7SHF2</accession>
<gene>
    <name evidence="1" type="ORF">Bca52824_026911</name>
</gene>
<protein>
    <submittedName>
        <fullName evidence="1">Uncharacterized protein</fullName>
    </submittedName>
</protein>
<dbReference type="AlphaFoldDB" id="A0A8X7SHF2"/>
<evidence type="ECO:0000313" key="1">
    <source>
        <dbReference type="EMBL" id="KAG2307163.1"/>
    </source>
</evidence>
<dbReference type="Proteomes" id="UP000886595">
    <property type="component" value="Unassembled WGS sequence"/>
</dbReference>